<gene>
    <name evidence="1" type="ORF">SAMN04487969_101166</name>
</gene>
<keyword evidence="2" id="KW-1185">Reference proteome</keyword>
<name>A0A1I1XXN2_9BACL</name>
<protein>
    <submittedName>
        <fullName evidence="1">Uncharacterized protein</fullName>
    </submittedName>
</protein>
<organism evidence="1 2">
    <name type="scientific">Paenibacillus algorifonticola</name>
    <dbReference type="NCBI Taxonomy" id="684063"/>
    <lineage>
        <taxon>Bacteria</taxon>
        <taxon>Bacillati</taxon>
        <taxon>Bacillota</taxon>
        <taxon>Bacilli</taxon>
        <taxon>Bacillales</taxon>
        <taxon>Paenibacillaceae</taxon>
        <taxon>Paenibacillus</taxon>
    </lineage>
</organism>
<sequence length="105" mass="12045">MRSLLEELCHGNMRPDVIRIANDPEYLQMSQNISEVMEAWKKKHTEDEFTELEALLDLYAQAHSMELTSTFTYGFRLGAGIMIEVLTGKEELAKKLCTFSEVQSL</sequence>
<reference evidence="2" key="1">
    <citation type="submission" date="2016-10" db="EMBL/GenBank/DDBJ databases">
        <authorList>
            <person name="Varghese N."/>
            <person name="Submissions S."/>
        </authorList>
    </citation>
    <scope>NUCLEOTIDE SEQUENCE [LARGE SCALE GENOMIC DNA]</scope>
    <source>
        <strain evidence="2">CGMCC 1.10223</strain>
    </source>
</reference>
<proteinExistence type="predicted"/>
<dbReference type="InterPro" id="IPR049215">
    <property type="entry name" value="DUF6809"/>
</dbReference>
<dbReference type="AlphaFoldDB" id="A0A1I1XXN2"/>
<dbReference type="EMBL" id="FONN01000001">
    <property type="protein sequence ID" value="SFE12117.1"/>
    <property type="molecule type" value="Genomic_DNA"/>
</dbReference>
<accession>A0A1I1XXN2</accession>
<evidence type="ECO:0000313" key="2">
    <source>
        <dbReference type="Proteomes" id="UP000183410"/>
    </source>
</evidence>
<evidence type="ECO:0000313" key="1">
    <source>
        <dbReference type="EMBL" id="SFE12117.1"/>
    </source>
</evidence>
<dbReference type="Pfam" id="PF20648">
    <property type="entry name" value="DUF6809"/>
    <property type="match status" value="1"/>
</dbReference>
<dbReference type="RefSeq" id="WP_046230504.1">
    <property type="nucleotide sequence ID" value="NZ_FONN01000001.1"/>
</dbReference>
<dbReference type="Proteomes" id="UP000183410">
    <property type="component" value="Unassembled WGS sequence"/>
</dbReference>
<dbReference type="OrthoDB" id="9795830at2"/>